<dbReference type="GO" id="GO:0005886">
    <property type="term" value="C:plasma membrane"/>
    <property type="evidence" value="ECO:0007669"/>
    <property type="project" value="UniProtKB-SubCell"/>
</dbReference>
<keyword evidence="6 8" id="KW-1133">Transmembrane helix</keyword>
<dbReference type="PANTHER" id="PTHR12826">
    <property type="entry name" value="RIBONUCLEASE Y"/>
    <property type="match status" value="1"/>
</dbReference>
<comment type="caution">
    <text evidence="12">The sequence shown here is derived from an EMBL/GenBank/DDBJ whole genome shotgun (WGS) entry which is preliminary data.</text>
</comment>
<dbReference type="GO" id="GO:0004521">
    <property type="term" value="F:RNA endonuclease activity"/>
    <property type="evidence" value="ECO:0007669"/>
    <property type="project" value="UniProtKB-UniRule"/>
</dbReference>
<feature type="transmembrane region" description="Helical" evidence="8">
    <location>
        <begin position="6"/>
        <end position="22"/>
    </location>
</feature>
<gene>
    <name evidence="8 12" type="primary">rny</name>
    <name evidence="12" type="ORF">CRV08_04530</name>
</gene>
<comment type="function">
    <text evidence="8">Endoribonuclease that initiates mRNA decay.</text>
</comment>
<dbReference type="PROSITE" id="PS50084">
    <property type="entry name" value="KH_TYPE_1"/>
    <property type="match status" value="1"/>
</dbReference>
<dbReference type="CDD" id="cd22431">
    <property type="entry name" value="KH-I_RNaseY"/>
    <property type="match status" value="1"/>
</dbReference>
<dbReference type="InterPro" id="IPR036612">
    <property type="entry name" value="KH_dom_type_1_sf"/>
</dbReference>
<dbReference type="Proteomes" id="UP000290172">
    <property type="component" value="Unassembled WGS sequence"/>
</dbReference>
<dbReference type="InterPro" id="IPR006674">
    <property type="entry name" value="HD_domain"/>
</dbReference>
<dbReference type="InterPro" id="IPR004088">
    <property type="entry name" value="KH_dom_type_1"/>
</dbReference>
<evidence type="ECO:0000256" key="4">
    <source>
        <dbReference type="ARBA" id="ARBA00022801"/>
    </source>
</evidence>
<dbReference type="Gene3D" id="1.10.3210.10">
    <property type="entry name" value="Hypothetical protein af1432"/>
    <property type="match status" value="1"/>
</dbReference>
<name>A0A4Q0YFJ2_9BACT</name>
<dbReference type="SUPFAM" id="SSF109604">
    <property type="entry name" value="HD-domain/PDEase-like"/>
    <property type="match status" value="1"/>
</dbReference>
<evidence type="ECO:0000313" key="12">
    <source>
        <dbReference type="EMBL" id="RXJ69386.1"/>
    </source>
</evidence>
<dbReference type="AlphaFoldDB" id="A0A4Q0YFJ2"/>
<evidence type="ECO:0000256" key="1">
    <source>
        <dbReference type="ARBA" id="ARBA00022692"/>
    </source>
</evidence>
<keyword evidence="1 8" id="KW-0812">Transmembrane</keyword>
<dbReference type="InterPro" id="IPR022711">
    <property type="entry name" value="RNase_Y_N"/>
</dbReference>
<evidence type="ECO:0000256" key="5">
    <source>
        <dbReference type="ARBA" id="ARBA00022884"/>
    </source>
</evidence>
<dbReference type="CDD" id="cd00077">
    <property type="entry name" value="HDc"/>
    <property type="match status" value="1"/>
</dbReference>
<dbReference type="GO" id="GO:0003723">
    <property type="term" value="F:RNA binding"/>
    <property type="evidence" value="ECO:0007669"/>
    <property type="project" value="UniProtKB-UniRule"/>
</dbReference>
<evidence type="ECO:0000256" key="2">
    <source>
        <dbReference type="ARBA" id="ARBA00022722"/>
    </source>
</evidence>
<keyword evidence="8" id="KW-1003">Cell membrane</keyword>
<dbReference type="NCBIfam" id="TIGR00277">
    <property type="entry name" value="HDIG"/>
    <property type="match status" value="1"/>
</dbReference>
<keyword evidence="10" id="KW-0175">Coiled coil</keyword>
<dbReference type="GO" id="GO:0016787">
    <property type="term" value="F:hydrolase activity"/>
    <property type="evidence" value="ECO:0007669"/>
    <property type="project" value="UniProtKB-KW"/>
</dbReference>
<proteinExistence type="inferred from homology"/>
<dbReference type="EMBL" id="PDKJ01000003">
    <property type="protein sequence ID" value="RXJ69386.1"/>
    <property type="molecule type" value="Genomic_DNA"/>
</dbReference>
<dbReference type="Pfam" id="PF12072">
    <property type="entry name" value="RNase_Y_N"/>
    <property type="match status" value="1"/>
</dbReference>
<keyword evidence="3 8" id="KW-0255">Endonuclease</keyword>
<dbReference type="PROSITE" id="PS51831">
    <property type="entry name" value="HD"/>
    <property type="match status" value="1"/>
</dbReference>
<dbReference type="Pfam" id="PF01966">
    <property type="entry name" value="HD"/>
    <property type="match status" value="1"/>
</dbReference>
<dbReference type="SMART" id="SM00471">
    <property type="entry name" value="HDc"/>
    <property type="match status" value="1"/>
</dbReference>
<evidence type="ECO:0000256" key="9">
    <source>
        <dbReference type="NCBIfam" id="TIGR03319"/>
    </source>
</evidence>
<feature type="domain" description="HD" evidence="11">
    <location>
        <begin position="330"/>
        <end position="423"/>
    </location>
</feature>
<dbReference type="InterPro" id="IPR006675">
    <property type="entry name" value="HDIG_dom"/>
</dbReference>
<dbReference type="SMART" id="SM00322">
    <property type="entry name" value="KH"/>
    <property type="match status" value="1"/>
</dbReference>
<organism evidence="12 13">
    <name type="scientific">Halarcobacter ebronensis</name>
    <dbReference type="NCBI Taxonomy" id="1462615"/>
    <lineage>
        <taxon>Bacteria</taxon>
        <taxon>Pseudomonadati</taxon>
        <taxon>Campylobacterota</taxon>
        <taxon>Epsilonproteobacteria</taxon>
        <taxon>Campylobacterales</taxon>
        <taxon>Arcobacteraceae</taxon>
        <taxon>Halarcobacter</taxon>
    </lineage>
</organism>
<dbReference type="GO" id="GO:0006402">
    <property type="term" value="P:mRNA catabolic process"/>
    <property type="evidence" value="ECO:0007669"/>
    <property type="project" value="UniProtKB-UniRule"/>
</dbReference>
<evidence type="ECO:0000259" key="11">
    <source>
        <dbReference type="PROSITE" id="PS51831"/>
    </source>
</evidence>
<dbReference type="InterPro" id="IPR003607">
    <property type="entry name" value="HD/PDEase_dom"/>
</dbReference>
<keyword evidence="5 8" id="KW-0694">RNA-binding</keyword>
<keyword evidence="4 8" id="KW-0378">Hydrolase</keyword>
<reference evidence="12 13" key="1">
    <citation type="submission" date="2017-10" db="EMBL/GenBank/DDBJ databases">
        <title>Genomics of the genus Arcobacter.</title>
        <authorList>
            <person name="Perez-Cataluna A."/>
            <person name="Figueras M.J."/>
        </authorList>
    </citation>
    <scope>NUCLEOTIDE SEQUENCE [LARGE SCALE GENOMIC DNA]</scope>
    <source>
        <strain evidence="12 13">CECT 8993</strain>
    </source>
</reference>
<evidence type="ECO:0000256" key="3">
    <source>
        <dbReference type="ARBA" id="ARBA00022759"/>
    </source>
</evidence>
<sequence>MSDIIVGIVVAIISVAITVFVLKKINKAKFDIYIEQAKAKAKVIEHEAEVLLKDAQIRAKRDYDREFKSAKREYDDMLSQIERKEKELNHHLESELRAIKEEKAQIVENNEKITTIKEGLKRQQKTYEEKISKAIKVLENASGLTEEEAKELMIEQVKEDSRAKIASIFRKRYKLAELKCKEEINNMLSHAVTRYAGEFAAERLINNIPLSDEETKGKIIGKEGRNIKALEMLLGVDIIIDDTPNTITISSFNLYRRAVATKTIQELLEDGRIQPARIEEIYSKVKHEFDKNIQKEGEDVIMELGIKSMHPELIKLVGRLRYRASYGQNALAHTLEVAHLAGLLAAQMGGDPILARRAGLLHDIGKALTHEMPGSHVDLGAEICKRYDEPDTVINGIYAHHGHEEPINVESAAVCAADALSAARPGARREVLESFLKRVEEVENISTSKTGVINAFAINAGREVRVIVKAELVNDDEAVLLATEIAQEIEEKVQYPGEIKVNVIRELRASSYAR</sequence>
<keyword evidence="2 8" id="KW-0540">Nuclease</keyword>
<evidence type="ECO:0000313" key="13">
    <source>
        <dbReference type="Proteomes" id="UP000290172"/>
    </source>
</evidence>
<feature type="coiled-coil region" evidence="10">
    <location>
        <begin position="34"/>
        <end position="112"/>
    </location>
</feature>
<dbReference type="Pfam" id="PF00013">
    <property type="entry name" value="KH_1"/>
    <property type="match status" value="1"/>
</dbReference>
<accession>A0A4Q0YFJ2</accession>
<comment type="similarity">
    <text evidence="8">Belongs to the RNase Y family.</text>
</comment>
<comment type="subcellular location">
    <subcellularLocation>
        <location evidence="8">Cell membrane</location>
        <topology evidence="8">Single-pass membrane protein</topology>
    </subcellularLocation>
</comment>
<evidence type="ECO:0000256" key="8">
    <source>
        <dbReference type="HAMAP-Rule" id="MF_00335"/>
    </source>
</evidence>
<evidence type="ECO:0000256" key="10">
    <source>
        <dbReference type="SAM" id="Coils"/>
    </source>
</evidence>
<dbReference type="NCBIfam" id="TIGR03319">
    <property type="entry name" value="RNase_Y"/>
    <property type="match status" value="1"/>
</dbReference>
<evidence type="ECO:0000256" key="7">
    <source>
        <dbReference type="ARBA" id="ARBA00023136"/>
    </source>
</evidence>
<dbReference type="HAMAP" id="MF_00335">
    <property type="entry name" value="RNase_Y"/>
    <property type="match status" value="1"/>
</dbReference>
<dbReference type="InterPro" id="IPR017705">
    <property type="entry name" value="Ribonuclease_Y"/>
</dbReference>
<dbReference type="PANTHER" id="PTHR12826:SF15">
    <property type="entry name" value="RIBONUCLEASE Y"/>
    <property type="match status" value="1"/>
</dbReference>
<evidence type="ECO:0000256" key="6">
    <source>
        <dbReference type="ARBA" id="ARBA00022989"/>
    </source>
</evidence>
<dbReference type="EC" id="3.1.-.-" evidence="8 9"/>
<dbReference type="InterPro" id="IPR004087">
    <property type="entry name" value="KH_dom"/>
</dbReference>
<dbReference type="RefSeq" id="WP_128979731.1">
    <property type="nucleotide sequence ID" value="NZ_PDKJ01000003.1"/>
</dbReference>
<protein>
    <recommendedName>
        <fullName evidence="8 9">Ribonuclease Y</fullName>
        <shortName evidence="8">RNase Y</shortName>
        <ecNumber evidence="8 9">3.1.-.-</ecNumber>
    </recommendedName>
</protein>
<keyword evidence="7 8" id="KW-0472">Membrane</keyword>
<dbReference type="SUPFAM" id="SSF54791">
    <property type="entry name" value="Eukaryotic type KH-domain (KH-domain type I)"/>
    <property type="match status" value="1"/>
</dbReference>